<comment type="function">
    <text evidence="12">Catalyzes the initial step of the lipid cycle reactions in the biosynthesis of the cell wall peptidoglycan: transfers peptidoglycan precursor phospho-MurNAc-pentapeptide from UDP-MurNAc-pentapeptide onto the lipid carrier undecaprenyl phosphate, yielding undecaprenyl-pyrophosphoryl-MurNAc-pentapeptide, known as lipid I.</text>
</comment>
<feature type="transmembrane region" description="Helical" evidence="12">
    <location>
        <begin position="176"/>
        <end position="195"/>
    </location>
</feature>
<dbReference type="InterPro" id="IPR018480">
    <property type="entry name" value="PNAcMuramoyl-5peptid_Trfase_CS"/>
</dbReference>
<feature type="transmembrane region" description="Helical" evidence="12">
    <location>
        <begin position="340"/>
        <end position="361"/>
    </location>
</feature>
<evidence type="ECO:0000256" key="9">
    <source>
        <dbReference type="ARBA" id="ARBA00023136"/>
    </source>
</evidence>
<feature type="transmembrane region" description="Helical" evidence="12">
    <location>
        <begin position="138"/>
        <end position="156"/>
    </location>
</feature>
<feature type="transmembrane region" description="Helical" evidence="12">
    <location>
        <begin position="292"/>
        <end position="313"/>
    </location>
</feature>
<keyword evidence="12 14" id="KW-0479">Metal-binding</keyword>
<dbReference type="EMBL" id="PCRK01000167">
    <property type="protein sequence ID" value="PIP18772.1"/>
    <property type="molecule type" value="Genomic_DNA"/>
</dbReference>
<keyword evidence="6 12" id="KW-0133">Cell shape</keyword>
<dbReference type="Pfam" id="PF00953">
    <property type="entry name" value="Glycos_transf_4"/>
    <property type="match status" value="1"/>
</dbReference>
<feature type="transmembrane region" description="Helical" evidence="12">
    <location>
        <begin position="265"/>
        <end position="286"/>
    </location>
</feature>
<comment type="caution">
    <text evidence="15">The sequence shown here is derived from an EMBL/GenBank/DDBJ whole genome shotgun (WGS) entry which is preliminary data.</text>
</comment>
<dbReference type="InterPro" id="IPR000715">
    <property type="entry name" value="Glycosyl_transferase_4"/>
</dbReference>
<evidence type="ECO:0000256" key="1">
    <source>
        <dbReference type="ARBA" id="ARBA00004141"/>
    </source>
</evidence>
<dbReference type="GO" id="GO:0051301">
    <property type="term" value="P:cell division"/>
    <property type="evidence" value="ECO:0007669"/>
    <property type="project" value="UniProtKB-KW"/>
</dbReference>
<keyword evidence="8 12" id="KW-1133">Transmembrane helix</keyword>
<dbReference type="GO" id="GO:0046872">
    <property type="term" value="F:metal ion binding"/>
    <property type="evidence" value="ECO:0007669"/>
    <property type="project" value="UniProtKB-KW"/>
</dbReference>
<evidence type="ECO:0000256" key="7">
    <source>
        <dbReference type="ARBA" id="ARBA00022984"/>
    </source>
</evidence>
<evidence type="ECO:0000256" key="2">
    <source>
        <dbReference type="ARBA" id="ARBA00005583"/>
    </source>
</evidence>
<dbReference type="Pfam" id="PF10555">
    <property type="entry name" value="MraY_sig1"/>
    <property type="match status" value="1"/>
</dbReference>
<dbReference type="AlphaFoldDB" id="A0A2G9YHY7"/>
<evidence type="ECO:0000256" key="10">
    <source>
        <dbReference type="ARBA" id="ARBA00023306"/>
    </source>
</evidence>
<gene>
    <name evidence="12" type="primary">mraY</name>
    <name evidence="15" type="ORF">COX41_06495</name>
</gene>
<reference evidence="15 16" key="1">
    <citation type="submission" date="2017-09" db="EMBL/GenBank/DDBJ databases">
        <title>Depth-based differentiation of microbial function through sediment-hosted aquifers and enrichment of novel symbionts in the deep terrestrial subsurface.</title>
        <authorList>
            <person name="Probst A.J."/>
            <person name="Ladd B."/>
            <person name="Jarett J.K."/>
            <person name="Geller-Mcgrath D.E."/>
            <person name="Sieber C.M."/>
            <person name="Emerson J.B."/>
            <person name="Anantharaman K."/>
            <person name="Thomas B.C."/>
            <person name="Malmstrom R."/>
            <person name="Stieglmeier M."/>
            <person name="Klingl A."/>
            <person name="Woyke T."/>
            <person name="Ryan C.M."/>
            <person name="Banfield J.F."/>
        </authorList>
    </citation>
    <scope>NUCLEOTIDE SEQUENCE [LARGE SCALE GENOMIC DNA]</scope>
    <source>
        <strain evidence="15">CG23_combo_of_CG06-09_8_20_14_all_41_10</strain>
    </source>
</reference>
<comment type="subcellular location">
    <subcellularLocation>
        <location evidence="12">Cell membrane</location>
        <topology evidence="12">Multi-pass membrane protein</topology>
    </subcellularLocation>
    <subcellularLocation>
        <location evidence="1">Membrane</location>
        <topology evidence="1">Multi-pass membrane protein</topology>
    </subcellularLocation>
</comment>
<accession>A0A2G9YHY7</accession>
<dbReference type="InterPro" id="IPR003524">
    <property type="entry name" value="PNAcMuramoyl-5peptid_Trfase"/>
</dbReference>
<keyword evidence="3 12" id="KW-0132">Cell division</keyword>
<dbReference type="PROSITE" id="PS01347">
    <property type="entry name" value="MRAY_1"/>
    <property type="match status" value="1"/>
</dbReference>
<evidence type="ECO:0000313" key="15">
    <source>
        <dbReference type="EMBL" id="PIP18772.1"/>
    </source>
</evidence>
<keyword evidence="12 14" id="KW-0460">Magnesium</keyword>
<dbReference type="GO" id="GO:0071555">
    <property type="term" value="P:cell wall organization"/>
    <property type="evidence" value="ECO:0007669"/>
    <property type="project" value="UniProtKB-KW"/>
</dbReference>
<comment type="similarity">
    <text evidence="2 12">Belongs to the glycosyltransferase 4 family. MraY subfamily.</text>
</comment>
<evidence type="ECO:0000256" key="8">
    <source>
        <dbReference type="ARBA" id="ARBA00022989"/>
    </source>
</evidence>
<keyword evidence="11 12" id="KW-0961">Cell wall biogenesis/degradation</keyword>
<sequence length="362" mass="39996">MFYNLLYPLHNAISALNIFRYITFRAAMATLTSFIISLLLGPMVIRKLKTLKIGEKINKGDSAKLDDLHHNKQDTPTMGGILILAAVVFSTLIWADMSNKYIWVVFFTTIWLGTTGFIDDYLKQIKQRANGLSAKAKFTSQIVLGLILGVIFLLSFQNSLKLDIPFLKNWALDLDGFYIIFVILVVSGTSNAVNLTDGLDGLAIGIVVMVALTFSILSYVSGNIKLSEYLLVPYIKGSGELTVFCASIIGAGLGFLWFNCYPASIFMGDVGSLALGGVLGTVALLIRKELLLIIVGGIFVVEVLSVILQVGSFRLAKKRIFKIAPLHHHFQFLNWPENKVIVRFWIIAGLLALMTIVTLKIR</sequence>
<comment type="pathway">
    <text evidence="12">Cell wall biogenesis; peptidoglycan biosynthesis.</text>
</comment>
<keyword evidence="12" id="KW-1003">Cell membrane</keyword>
<evidence type="ECO:0000256" key="4">
    <source>
        <dbReference type="ARBA" id="ARBA00022679"/>
    </source>
</evidence>
<keyword evidence="4 12" id="KW-0808">Transferase</keyword>
<dbReference type="UniPathway" id="UPA00219"/>
<organism evidence="15 16">
    <name type="scientific">Candidatus Sherwoodlollariibacterium unditelluris</name>
    <dbReference type="NCBI Taxonomy" id="1974757"/>
    <lineage>
        <taxon>Bacteria</taxon>
        <taxon>Pseudomonadati</taxon>
        <taxon>Candidatus Omnitrophota</taxon>
        <taxon>Candidatus Sherwoodlollariibacterium</taxon>
    </lineage>
</organism>
<dbReference type="PRINTS" id="PR00173">
    <property type="entry name" value="EDTRNSPORT"/>
</dbReference>
<evidence type="ECO:0000313" key="16">
    <source>
        <dbReference type="Proteomes" id="UP000231292"/>
    </source>
</evidence>
<comment type="cofactor">
    <cofactor evidence="12 14">
        <name>Mg(2+)</name>
        <dbReference type="ChEBI" id="CHEBI:18420"/>
    </cofactor>
</comment>
<comment type="catalytic activity">
    <reaction evidence="12">
        <text>UDP-N-acetyl-alpha-D-muramoyl-L-alanyl-gamma-D-glutamyl-meso-2,6-diaminopimeloyl-D-alanyl-D-alanine + di-trans,octa-cis-undecaprenyl phosphate = di-trans,octa-cis-undecaprenyl diphospho-N-acetyl-alpha-D-muramoyl-L-alanyl-D-glutamyl-meso-2,6-diaminopimeloyl-D-alanyl-D-alanine + UMP</text>
        <dbReference type="Rhea" id="RHEA:28386"/>
        <dbReference type="ChEBI" id="CHEBI:57865"/>
        <dbReference type="ChEBI" id="CHEBI:60392"/>
        <dbReference type="ChEBI" id="CHEBI:61386"/>
        <dbReference type="ChEBI" id="CHEBI:61387"/>
        <dbReference type="EC" id="2.7.8.13"/>
    </reaction>
</comment>
<proteinExistence type="inferred from homology"/>
<dbReference type="PANTHER" id="PTHR22926:SF5">
    <property type="entry name" value="PHOSPHO-N-ACETYLMURAMOYL-PENTAPEPTIDE-TRANSFERASE HOMOLOG"/>
    <property type="match status" value="1"/>
</dbReference>
<dbReference type="PANTHER" id="PTHR22926">
    <property type="entry name" value="PHOSPHO-N-ACETYLMURAMOYL-PENTAPEPTIDE-TRANSFERASE"/>
    <property type="match status" value="1"/>
</dbReference>
<dbReference type="PROSITE" id="PS01348">
    <property type="entry name" value="MRAY_2"/>
    <property type="match status" value="1"/>
</dbReference>
<dbReference type="GO" id="GO:0008360">
    <property type="term" value="P:regulation of cell shape"/>
    <property type="evidence" value="ECO:0007669"/>
    <property type="project" value="UniProtKB-KW"/>
</dbReference>
<evidence type="ECO:0000256" key="3">
    <source>
        <dbReference type="ARBA" id="ARBA00022618"/>
    </source>
</evidence>
<keyword evidence="7 12" id="KW-0573">Peptidoglycan synthesis</keyword>
<dbReference type="GO" id="GO:0008963">
    <property type="term" value="F:phospho-N-acetylmuramoyl-pentapeptide-transferase activity"/>
    <property type="evidence" value="ECO:0007669"/>
    <property type="project" value="UniProtKB-UniRule"/>
</dbReference>
<evidence type="ECO:0000256" key="14">
    <source>
        <dbReference type="PIRSR" id="PIRSR600715-1"/>
    </source>
</evidence>
<dbReference type="HAMAP" id="MF_00038">
    <property type="entry name" value="MraY"/>
    <property type="match status" value="1"/>
</dbReference>
<keyword evidence="9 12" id="KW-0472">Membrane</keyword>
<dbReference type="EC" id="2.7.8.13" evidence="12 13"/>
<feature type="binding site" evidence="14">
    <location>
        <position position="269"/>
    </location>
    <ligand>
        <name>Mg(2+)</name>
        <dbReference type="ChEBI" id="CHEBI:18420"/>
    </ligand>
</feature>
<name>A0A2G9YHY7_9BACT</name>
<feature type="transmembrane region" description="Helical" evidence="12">
    <location>
        <begin position="101"/>
        <end position="118"/>
    </location>
</feature>
<dbReference type="Proteomes" id="UP000231292">
    <property type="component" value="Unassembled WGS sequence"/>
</dbReference>
<evidence type="ECO:0000256" key="5">
    <source>
        <dbReference type="ARBA" id="ARBA00022692"/>
    </source>
</evidence>
<keyword evidence="10 12" id="KW-0131">Cell cycle</keyword>
<feature type="transmembrane region" description="Helical" evidence="12">
    <location>
        <begin position="77"/>
        <end position="95"/>
    </location>
</feature>
<keyword evidence="5 12" id="KW-0812">Transmembrane</keyword>
<dbReference type="NCBIfam" id="TIGR00445">
    <property type="entry name" value="mraY"/>
    <property type="match status" value="1"/>
</dbReference>
<dbReference type="CDD" id="cd06852">
    <property type="entry name" value="GT_MraY"/>
    <property type="match status" value="1"/>
</dbReference>
<feature type="binding site" evidence="14">
    <location>
        <position position="194"/>
    </location>
    <ligand>
        <name>Mg(2+)</name>
        <dbReference type="ChEBI" id="CHEBI:18420"/>
    </ligand>
</feature>
<feature type="transmembrane region" description="Helical" evidence="12">
    <location>
        <begin position="202"/>
        <end position="221"/>
    </location>
</feature>
<dbReference type="GO" id="GO:0051992">
    <property type="term" value="F:UDP-N-acetylmuramoyl-L-alanyl-D-glutamyl-meso-2,6-diaminopimelyl-D-alanyl-D-alanine:undecaprenyl-phosphate transferase activity"/>
    <property type="evidence" value="ECO:0007669"/>
    <property type="project" value="RHEA"/>
</dbReference>
<evidence type="ECO:0000256" key="13">
    <source>
        <dbReference type="NCBIfam" id="TIGR00445"/>
    </source>
</evidence>
<protein>
    <recommendedName>
        <fullName evidence="12 13">Phospho-N-acetylmuramoyl-pentapeptide-transferase</fullName>
        <ecNumber evidence="12 13">2.7.8.13</ecNumber>
    </recommendedName>
    <alternativeName>
        <fullName evidence="12">UDP-MurNAc-pentapeptide phosphotransferase</fullName>
    </alternativeName>
</protein>
<feature type="transmembrane region" description="Helical" evidence="12">
    <location>
        <begin position="26"/>
        <end position="45"/>
    </location>
</feature>
<evidence type="ECO:0000256" key="11">
    <source>
        <dbReference type="ARBA" id="ARBA00023316"/>
    </source>
</evidence>
<evidence type="ECO:0000256" key="12">
    <source>
        <dbReference type="HAMAP-Rule" id="MF_00038"/>
    </source>
</evidence>
<feature type="transmembrane region" description="Helical" evidence="12">
    <location>
        <begin position="241"/>
        <end position="258"/>
    </location>
</feature>
<evidence type="ECO:0000256" key="6">
    <source>
        <dbReference type="ARBA" id="ARBA00022960"/>
    </source>
</evidence>
<dbReference type="GO" id="GO:0005886">
    <property type="term" value="C:plasma membrane"/>
    <property type="evidence" value="ECO:0007669"/>
    <property type="project" value="UniProtKB-SubCell"/>
</dbReference>
<dbReference type="GO" id="GO:0009252">
    <property type="term" value="P:peptidoglycan biosynthetic process"/>
    <property type="evidence" value="ECO:0007669"/>
    <property type="project" value="UniProtKB-UniRule"/>
</dbReference>